<sequence length="287" mass="32648">MSENLALWQNTYNTDRNGNPIKAEFMGQFGVTPVRLVFCKEAPSTEDVDLAPDGAIPIFFTRQTLDWDGPPEVDNKRVIVFGTREYRECGSRRSQPWSDEMKPQREQLFLPIELAVLHDPTIYLHAAATLFTGVTEDQLEAIKRDMKKPPPPPPSPPRFILSVSEPQEELAETLAPPNTPAPEDLGLESLSLGGGEDRAATLPTKVMMNMRVRRPRSRGGPQQQRKLLQNRRKCITHDRQRPRAASLVRGHRRKDSVERLRSRPRLDTWRSLVLGNMLDWDNIAARC</sequence>
<dbReference type="EMBL" id="LVKK01000095">
    <property type="protein sequence ID" value="OAG36279.1"/>
    <property type="molecule type" value="Genomic_DNA"/>
</dbReference>
<dbReference type="Proteomes" id="UP000077002">
    <property type="component" value="Unassembled WGS sequence"/>
</dbReference>
<dbReference type="OrthoDB" id="10461643at2759"/>
<evidence type="ECO:0000256" key="1">
    <source>
        <dbReference type="SAM" id="MobiDB-lite"/>
    </source>
</evidence>
<dbReference type="AlphaFoldDB" id="A0A177EZB0"/>
<protein>
    <submittedName>
        <fullName evidence="2">Uncharacterized protein</fullName>
    </submittedName>
</protein>
<dbReference type="RefSeq" id="XP_022508231.1">
    <property type="nucleotide sequence ID" value="XM_022659454.1"/>
</dbReference>
<name>A0A177EZB0_9EURO</name>
<organism evidence="2 3">
    <name type="scientific">Fonsecaea monophora</name>
    <dbReference type="NCBI Taxonomy" id="254056"/>
    <lineage>
        <taxon>Eukaryota</taxon>
        <taxon>Fungi</taxon>
        <taxon>Dikarya</taxon>
        <taxon>Ascomycota</taxon>
        <taxon>Pezizomycotina</taxon>
        <taxon>Eurotiomycetes</taxon>
        <taxon>Chaetothyriomycetidae</taxon>
        <taxon>Chaetothyriales</taxon>
        <taxon>Herpotrichiellaceae</taxon>
        <taxon>Fonsecaea</taxon>
    </lineage>
</organism>
<accession>A0A177EZB0</accession>
<gene>
    <name evidence="2" type="ORF">AYO21_09521</name>
</gene>
<feature type="region of interest" description="Disordered" evidence="1">
    <location>
        <begin position="237"/>
        <end position="256"/>
    </location>
</feature>
<reference evidence="2 3" key="1">
    <citation type="submission" date="2016-03" db="EMBL/GenBank/DDBJ databases">
        <title>Draft genome sequence of the Fonsecaea monophora CBS 269.37.</title>
        <authorList>
            <person name="Bombassaro A."/>
            <person name="Vinicius W.A."/>
            <person name="De Hoog S."/>
            <person name="Sun J."/>
            <person name="Souza E.M."/>
            <person name="Raittz R.T."/>
            <person name="Costa F."/>
            <person name="Leao A.C."/>
            <person name="Tadra-Sfeir M.Z."/>
            <person name="Baura V."/>
            <person name="Balsanelli E."/>
            <person name="Pedrosa F.O."/>
            <person name="Moreno L.F."/>
            <person name="Steffens M.B."/>
            <person name="Xi L."/>
            <person name="Bocca A.L."/>
            <person name="Felipe M.S."/>
            <person name="Teixeira M."/>
            <person name="Telles Filho F.Q."/>
            <person name="Azevedo C.M."/>
            <person name="Gomes R."/>
            <person name="Vicente V.A."/>
        </authorList>
    </citation>
    <scope>NUCLEOTIDE SEQUENCE [LARGE SCALE GENOMIC DNA]</scope>
    <source>
        <strain evidence="2 3">CBS 269.37</strain>
    </source>
</reference>
<keyword evidence="3" id="KW-1185">Reference proteome</keyword>
<proteinExistence type="predicted"/>
<evidence type="ECO:0000313" key="3">
    <source>
        <dbReference type="Proteomes" id="UP000077002"/>
    </source>
</evidence>
<comment type="caution">
    <text evidence="2">The sequence shown here is derived from an EMBL/GenBank/DDBJ whole genome shotgun (WGS) entry which is preliminary data.</text>
</comment>
<dbReference type="GeneID" id="34604654"/>
<evidence type="ECO:0000313" key="2">
    <source>
        <dbReference type="EMBL" id="OAG36279.1"/>
    </source>
</evidence>